<evidence type="ECO:0000256" key="2">
    <source>
        <dbReference type="ARBA" id="ARBA00022695"/>
    </source>
</evidence>
<organism evidence="8 9">
    <name type="scientific">Cajanus cajan</name>
    <name type="common">Pigeon pea</name>
    <name type="synonym">Cajanus indicus</name>
    <dbReference type="NCBI Taxonomy" id="3821"/>
    <lineage>
        <taxon>Eukaryota</taxon>
        <taxon>Viridiplantae</taxon>
        <taxon>Streptophyta</taxon>
        <taxon>Embryophyta</taxon>
        <taxon>Tracheophyta</taxon>
        <taxon>Spermatophyta</taxon>
        <taxon>Magnoliopsida</taxon>
        <taxon>eudicotyledons</taxon>
        <taxon>Gunneridae</taxon>
        <taxon>Pentapetalae</taxon>
        <taxon>rosids</taxon>
        <taxon>fabids</taxon>
        <taxon>Fabales</taxon>
        <taxon>Fabaceae</taxon>
        <taxon>Papilionoideae</taxon>
        <taxon>50 kb inversion clade</taxon>
        <taxon>NPAAA clade</taxon>
        <taxon>indigoferoid/millettioid clade</taxon>
        <taxon>Phaseoleae</taxon>
        <taxon>Cajanus</taxon>
    </lineage>
</organism>
<keyword evidence="9" id="KW-1185">Reference proteome</keyword>
<name>A0A151SI63_CAJCA</name>
<proteinExistence type="predicted"/>
<gene>
    <name evidence="8" type="ORF">KK1_000667</name>
</gene>
<dbReference type="Pfam" id="PF17917">
    <property type="entry name" value="RT_RNaseH"/>
    <property type="match status" value="1"/>
</dbReference>
<dbReference type="EC" id="1.4.3.1" evidence="8"/>
<evidence type="ECO:0000256" key="6">
    <source>
        <dbReference type="ARBA" id="ARBA00022918"/>
    </source>
</evidence>
<evidence type="ECO:0000256" key="3">
    <source>
        <dbReference type="ARBA" id="ARBA00022722"/>
    </source>
</evidence>
<evidence type="ECO:0000313" key="8">
    <source>
        <dbReference type="EMBL" id="KYP54479.1"/>
    </source>
</evidence>
<keyword evidence="4" id="KW-0255">Endonuclease</keyword>
<evidence type="ECO:0000256" key="4">
    <source>
        <dbReference type="ARBA" id="ARBA00022759"/>
    </source>
</evidence>
<dbReference type="GO" id="GO:0004519">
    <property type="term" value="F:endonuclease activity"/>
    <property type="evidence" value="ECO:0007669"/>
    <property type="project" value="UniProtKB-KW"/>
</dbReference>
<reference evidence="8 9" key="1">
    <citation type="journal article" date="2012" name="Nat. Biotechnol.">
        <title>Draft genome sequence of pigeonpea (Cajanus cajan), an orphan legume crop of resource-poor farmers.</title>
        <authorList>
            <person name="Varshney R.K."/>
            <person name="Chen W."/>
            <person name="Li Y."/>
            <person name="Bharti A.K."/>
            <person name="Saxena R.K."/>
            <person name="Schlueter J.A."/>
            <person name="Donoghue M.T."/>
            <person name="Azam S."/>
            <person name="Fan G."/>
            <person name="Whaley A.M."/>
            <person name="Farmer A.D."/>
            <person name="Sheridan J."/>
            <person name="Iwata A."/>
            <person name="Tuteja R."/>
            <person name="Penmetsa R.V."/>
            <person name="Wu W."/>
            <person name="Upadhyaya H.D."/>
            <person name="Yang S.P."/>
            <person name="Shah T."/>
            <person name="Saxena K.B."/>
            <person name="Michael T."/>
            <person name="McCombie W.R."/>
            <person name="Yang B."/>
            <person name="Zhang G."/>
            <person name="Yang H."/>
            <person name="Wang J."/>
            <person name="Spillane C."/>
            <person name="Cook D.R."/>
            <person name="May G.D."/>
            <person name="Xu X."/>
            <person name="Jackson S.A."/>
        </authorList>
    </citation>
    <scope>NUCLEOTIDE SEQUENCE [LARGE SCALE GENOMIC DNA]</scope>
    <source>
        <strain evidence="9">cv. Asha</strain>
    </source>
</reference>
<evidence type="ECO:0000256" key="1">
    <source>
        <dbReference type="ARBA" id="ARBA00022679"/>
    </source>
</evidence>
<dbReference type="PANTHER" id="PTHR34072:SF57">
    <property type="entry name" value="RNA-DIRECTED DNA POLYMERASE"/>
    <property type="match status" value="1"/>
</dbReference>
<evidence type="ECO:0000259" key="7">
    <source>
        <dbReference type="Pfam" id="PF17917"/>
    </source>
</evidence>
<dbReference type="InterPro" id="IPR043502">
    <property type="entry name" value="DNA/RNA_pol_sf"/>
</dbReference>
<dbReference type="FunFam" id="3.10.20.370:FF:000001">
    <property type="entry name" value="Retrovirus-related Pol polyprotein from transposon 17.6-like protein"/>
    <property type="match status" value="1"/>
</dbReference>
<dbReference type="GO" id="GO:0016787">
    <property type="term" value="F:hydrolase activity"/>
    <property type="evidence" value="ECO:0007669"/>
    <property type="project" value="UniProtKB-KW"/>
</dbReference>
<dbReference type="CDD" id="cd09274">
    <property type="entry name" value="RNase_HI_RT_Ty3"/>
    <property type="match status" value="1"/>
</dbReference>
<keyword evidence="8" id="KW-0560">Oxidoreductase</keyword>
<dbReference type="EMBL" id="CM003613">
    <property type="protein sequence ID" value="KYP54479.1"/>
    <property type="molecule type" value="Genomic_DNA"/>
</dbReference>
<dbReference type="InterPro" id="IPR041373">
    <property type="entry name" value="RT_RNaseH"/>
</dbReference>
<keyword evidence="2" id="KW-0548">Nucleotidyltransferase</keyword>
<dbReference type="Gene3D" id="3.10.20.370">
    <property type="match status" value="1"/>
</dbReference>
<dbReference type="Gramene" id="C.cajan_00648.t">
    <property type="protein sequence ID" value="C.cajan_00648.t.cds1"/>
    <property type="gene ID" value="C.cajan_00648"/>
</dbReference>
<evidence type="ECO:0000313" key="9">
    <source>
        <dbReference type="Proteomes" id="UP000075243"/>
    </source>
</evidence>
<dbReference type="GO" id="GO:0008445">
    <property type="term" value="F:D-aspartate oxidase activity"/>
    <property type="evidence" value="ECO:0007669"/>
    <property type="project" value="UniProtKB-EC"/>
</dbReference>
<evidence type="ECO:0000256" key="5">
    <source>
        <dbReference type="ARBA" id="ARBA00022801"/>
    </source>
</evidence>
<feature type="domain" description="Reverse transcriptase RNase H-like" evidence="7">
    <location>
        <begin position="2"/>
        <end position="96"/>
    </location>
</feature>
<dbReference type="PANTHER" id="PTHR34072">
    <property type="entry name" value="ENZYMATIC POLYPROTEIN-RELATED"/>
    <property type="match status" value="1"/>
</dbReference>
<keyword evidence="5" id="KW-0378">Hydrolase</keyword>
<sequence length="223" mass="25574">MCDASNYALGAVLAQRVDKLPRVIYYASMTLDAAQANYTTMEKELLATVFALDKFRSYFLSSRVIVFTDHAALKYLLKKADSKPRLIRWMLWLQEFDLDICDRSGAQNLVVDHLNRIERAEDEDTLPIQDDFPDDHLLTISVPSPTPWFANIVNYLVASIFPPLASRAHIDKLKSDAKHYFWDDPYLWKFCSDQVIRRCLTDHEIDSVLPFCHSSASSGHLSI</sequence>
<dbReference type="GO" id="GO:0003964">
    <property type="term" value="F:RNA-directed DNA polymerase activity"/>
    <property type="evidence" value="ECO:0007669"/>
    <property type="project" value="UniProtKB-KW"/>
</dbReference>
<keyword evidence="3" id="KW-0540">Nuclease</keyword>
<dbReference type="SUPFAM" id="SSF56672">
    <property type="entry name" value="DNA/RNA polymerases"/>
    <property type="match status" value="1"/>
</dbReference>
<accession>A0A151SI63</accession>
<dbReference type="Proteomes" id="UP000075243">
    <property type="component" value="Chromosome 11"/>
</dbReference>
<keyword evidence="1" id="KW-0808">Transferase</keyword>
<keyword evidence="6" id="KW-0695">RNA-directed DNA polymerase</keyword>
<dbReference type="AlphaFoldDB" id="A0A151SI63"/>
<protein>
    <submittedName>
        <fullName evidence="8">Retrovirus-related Pol polyprotein from transposon 17.6</fullName>
        <ecNumber evidence="8">1.4.3.1</ecNumber>
    </submittedName>
</protein>